<evidence type="ECO:0000313" key="3">
    <source>
        <dbReference type="Proteomes" id="UP000187203"/>
    </source>
</evidence>
<dbReference type="STRING" id="93759.A0A1R3KJL1"/>
<proteinExistence type="predicted"/>
<dbReference type="Proteomes" id="UP000187203">
    <property type="component" value="Unassembled WGS sequence"/>
</dbReference>
<dbReference type="EMBL" id="AWUE01013370">
    <property type="protein sequence ID" value="OMP07178.1"/>
    <property type="molecule type" value="Genomic_DNA"/>
</dbReference>
<name>A0A1R3KJL1_9ROSI</name>
<accession>A0A1R3KJL1</accession>
<sequence>MNPIYSKLSRYPQRPWNLDEPETPQGRRPDFSRKGVSEERMGSLVRDCESLLSISDKHPTSGDHVAVHVWKDDLMIAYLTSIVFFRECLVLGFAKFSGYEDKRMVPFHRPELHITFDGDEVSRTVVKRKANYEMDSEQFSYEFFSGNRHCEHLSSYEVSSPQLAL</sequence>
<feature type="region of interest" description="Disordered" evidence="1">
    <location>
        <begin position="13"/>
        <end position="39"/>
    </location>
</feature>
<comment type="caution">
    <text evidence="2">The sequence shown here is derived from an EMBL/GenBank/DDBJ whole genome shotgun (WGS) entry which is preliminary data.</text>
</comment>
<evidence type="ECO:0000313" key="2">
    <source>
        <dbReference type="EMBL" id="OMP07178.1"/>
    </source>
</evidence>
<evidence type="ECO:0000256" key="1">
    <source>
        <dbReference type="SAM" id="MobiDB-lite"/>
    </source>
</evidence>
<dbReference type="AlphaFoldDB" id="A0A1R3KJL1"/>
<reference evidence="3" key="1">
    <citation type="submission" date="2013-09" db="EMBL/GenBank/DDBJ databases">
        <title>Corchorus olitorius genome sequencing.</title>
        <authorList>
            <person name="Alam M."/>
            <person name="Haque M.S."/>
            <person name="Islam M.S."/>
            <person name="Emdad E.M."/>
            <person name="Islam M.M."/>
            <person name="Ahmed B."/>
            <person name="Halim A."/>
            <person name="Hossen Q.M.M."/>
            <person name="Hossain M.Z."/>
            <person name="Ahmed R."/>
            <person name="Khan M.M."/>
            <person name="Islam R."/>
            <person name="Rashid M.M."/>
            <person name="Khan S.A."/>
            <person name="Rahman M.S."/>
            <person name="Alam M."/>
            <person name="Yahiya A.S."/>
            <person name="Khan M.S."/>
            <person name="Azam M.S."/>
            <person name="Haque T."/>
            <person name="Lashkar M.Z.H."/>
            <person name="Akhand A.I."/>
            <person name="Morshed G."/>
            <person name="Roy S."/>
            <person name="Uddin K.S."/>
            <person name="Rabeya T."/>
            <person name="Hossain A.S."/>
            <person name="Chowdhury A."/>
            <person name="Snigdha A.R."/>
            <person name="Mortoza M.S."/>
            <person name="Matin S.A."/>
            <person name="Hoque S.M.E."/>
            <person name="Islam M.K."/>
            <person name="Roy D.K."/>
            <person name="Haider R."/>
            <person name="Moosa M.M."/>
            <person name="Elias S.M."/>
            <person name="Hasan A.M."/>
            <person name="Jahan S."/>
            <person name="Shafiuddin M."/>
            <person name="Mahmood N."/>
            <person name="Shommy N.S."/>
        </authorList>
    </citation>
    <scope>NUCLEOTIDE SEQUENCE [LARGE SCALE GENOMIC DNA]</scope>
    <source>
        <strain evidence="3">cv. O-4</strain>
    </source>
</reference>
<organism evidence="2 3">
    <name type="scientific">Corchorus olitorius</name>
    <dbReference type="NCBI Taxonomy" id="93759"/>
    <lineage>
        <taxon>Eukaryota</taxon>
        <taxon>Viridiplantae</taxon>
        <taxon>Streptophyta</taxon>
        <taxon>Embryophyta</taxon>
        <taxon>Tracheophyta</taxon>
        <taxon>Spermatophyta</taxon>
        <taxon>Magnoliopsida</taxon>
        <taxon>eudicotyledons</taxon>
        <taxon>Gunneridae</taxon>
        <taxon>Pentapetalae</taxon>
        <taxon>rosids</taxon>
        <taxon>malvids</taxon>
        <taxon>Malvales</taxon>
        <taxon>Malvaceae</taxon>
        <taxon>Grewioideae</taxon>
        <taxon>Apeibeae</taxon>
        <taxon>Corchorus</taxon>
    </lineage>
</organism>
<dbReference type="OrthoDB" id="435275at2759"/>
<gene>
    <name evidence="2" type="ORF">COLO4_07566</name>
</gene>
<feature type="compositionally biased region" description="Basic and acidic residues" evidence="1">
    <location>
        <begin position="25"/>
        <end position="39"/>
    </location>
</feature>
<keyword evidence="3" id="KW-1185">Reference proteome</keyword>
<protein>
    <submittedName>
        <fullName evidence="2">Uncharacterized protein</fullName>
    </submittedName>
</protein>